<dbReference type="CDD" id="cd06564">
    <property type="entry name" value="GH20_DspB_LnbB-like"/>
    <property type="match status" value="1"/>
</dbReference>
<dbReference type="EMBL" id="ML742038">
    <property type="protein sequence ID" value="KAE8153549.1"/>
    <property type="molecule type" value="Genomic_DNA"/>
</dbReference>
<feature type="chain" id="PRO_5024786854" description="beta-N-acetylhexosaminidase" evidence="7">
    <location>
        <begin position="19"/>
        <end position="1008"/>
    </location>
</feature>
<dbReference type="InterPro" id="IPR015883">
    <property type="entry name" value="Glyco_hydro_20_cat"/>
</dbReference>
<evidence type="ECO:0000256" key="2">
    <source>
        <dbReference type="ARBA" id="ARBA00006285"/>
    </source>
</evidence>
<dbReference type="Gene3D" id="3.40.50.1110">
    <property type="entry name" value="SGNH hydrolase"/>
    <property type="match status" value="1"/>
</dbReference>
<dbReference type="InterPro" id="IPR001087">
    <property type="entry name" value="GDSL"/>
</dbReference>
<evidence type="ECO:0000313" key="10">
    <source>
        <dbReference type="EMBL" id="KAE8153549.1"/>
    </source>
</evidence>
<evidence type="ECO:0000259" key="9">
    <source>
        <dbReference type="Pfam" id="PF02838"/>
    </source>
</evidence>
<evidence type="ECO:0000256" key="1">
    <source>
        <dbReference type="ARBA" id="ARBA00001231"/>
    </source>
</evidence>
<dbReference type="AlphaFoldDB" id="A0A5N6U555"/>
<feature type="domain" description="Glycoside hydrolase family 20 catalytic" evidence="8">
    <location>
        <begin position="172"/>
        <end position="476"/>
    </location>
</feature>
<evidence type="ECO:0000256" key="6">
    <source>
        <dbReference type="PIRSR" id="PIRSR625705-1"/>
    </source>
</evidence>
<dbReference type="OrthoDB" id="428480at2759"/>
<gene>
    <name evidence="10" type="ORF">BDV25DRAFT_127205</name>
</gene>
<dbReference type="InterPro" id="IPR025705">
    <property type="entry name" value="Beta_hexosaminidase_sua/sub"/>
</dbReference>
<dbReference type="Pfam" id="PF00657">
    <property type="entry name" value="Lipase_GDSL"/>
    <property type="match status" value="1"/>
</dbReference>
<dbReference type="GO" id="GO:0016788">
    <property type="term" value="F:hydrolase activity, acting on ester bonds"/>
    <property type="evidence" value="ECO:0007669"/>
    <property type="project" value="InterPro"/>
</dbReference>
<evidence type="ECO:0000256" key="7">
    <source>
        <dbReference type="SAM" id="SignalP"/>
    </source>
</evidence>
<keyword evidence="7" id="KW-0732">Signal</keyword>
<sequence length="1008" mass="113105">MRLFVALLLAALVSALQSLPPVHWISLGREIAGFNIATVERNIYITEDFSSVRDENGLTLIPPSALEFADTFRRDLEEITGQRWGVHSVEEFPEDVTGIFLDQYDDSDGGFTYENGDLTEEGYELLIQDNQAFIRGSGARGMWWGTRTFLQQLLVSDNHSIPCGRVVDAPSYPIRGFLLDAGRKWYSPTFLKDLCTYASFFKMSEFHYHTSDNYPLNRGHNETWQDVYAQFSLRPESPSLQGLVQRANETLSRADFEDLQEHCAQRGVTVIPEIEAPGHSLFITKWKPELALDKKDLLNLSHPDTVPLVKSIWAEFLPWFQTKEVHIGADEYDSTLADDYIDFVNEMATFINERAGKKIRIWGTDEPSDTRTISKDVIIQHWQYGQSDPVGLTEEGYELINSEDWWAYMSLKNDHMPIYPAPYPNLFNNSRVLNFAGRDGWQWAPALFNPFNVTEQPGQNAVKGAILAAWNDNGPDATTQLEAYYSIRNGIPTVASRAWNGDRGPPIEVCSLQLSMDLLTSMAVGQNLDRSVRAATDNTGDIIHWTAPTAPPSEEIHLGYGSKGMNYTLLLGVAGPFTLSSNDSALSLSSSGTLSFVSDGWEYPLRSISETAGFDESYPGRIWANETASTHEPVTVPLHSQLRVQTDIIGGSRVWVNNEFVGRFEVLVFGGKNTLLSWSQMAFVAPLERLEGHVKRLRVTEFDDYFIAHNGTAPPVGWVQPVANNSSSGGYTWGHYVAQETHVNRYNYAVSGAACSNTITPRVFAFGQLYPSVLEYEIPAFVADSMYTADDGNPFLDIAEDSTIYTMWIGTNDLGNNALLTDSQAPGKTIPDYLDCVYTALDRIYESGGRYFVLMNLAPLQLSPQYGMPGKGGVKTPQLWKDKPDNTTAVSYKMWETVVTVNEVYKYRTPAELLIEERYPGAEIAVMDMYELLSDIYNDAEEWFGPGANETGYIKHCDNSGKNCIQLPNGDKFMWFDQLHPSQQTDQFIAEEFLKVVKGESDFATYWS</sequence>
<dbReference type="CDD" id="cd01846">
    <property type="entry name" value="fatty_acyltransferase_like"/>
    <property type="match status" value="1"/>
</dbReference>
<dbReference type="GO" id="GO:0004563">
    <property type="term" value="F:beta-N-acetylhexosaminidase activity"/>
    <property type="evidence" value="ECO:0007669"/>
    <property type="project" value="UniProtKB-EC"/>
</dbReference>
<feature type="active site" description="Proton donor" evidence="6">
    <location>
        <position position="331"/>
    </location>
</feature>
<dbReference type="InterPro" id="IPR029018">
    <property type="entry name" value="Hex-like_dom2"/>
</dbReference>
<reference evidence="10 11" key="1">
    <citation type="submission" date="2019-04" db="EMBL/GenBank/DDBJ databases">
        <title>Friends and foes A comparative genomics study of 23 Aspergillus species from section Flavi.</title>
        <authorList>
            <consortium name="DOE Joint Genome Institute"/>
            <person name="Kjaerbolling I."/>
            <person name="Vesth T."/>
            <person name="Frisvad J.C."/>
            <person name="Nybo J.L."/>
            <person name="Theobald S."/>
            <person name="Kildgaard S."/>
            <person name="Isbrandt T."/>
            <person name="Kuo A."/>
            <person name="Sato A."/>
            <person name="Lyhne E.K."/>
            <person name="Kogle M.E."/>
            <person name="Wiebenga A."/>
            <person name="Kun R.S."/>
            <person name="Lubbers R.J."/>
            <person name="Makela M.R."/>
            <person name="Barry K."/>
            <person name="Chovatia M."/>
            <person name="Clum A."/>
            <person name="Daum C."/>
            <person name="Haridas S."/>
            <person name="He G."/>
            <person name="LaButti K."/>
            <person name="Lipzen A."/>
            <person name="Mondo S."/>
            <person name="Riley R."/>
            <person name="Salamov A."/>
            <person name="Simmons B.A."/>
            <person name="Magnuson J.K."/>
            <person name="Henrissat B."/>
            <person name="Mortensen U.H."/>
            <person name="Larsen T.O."/>
            <person name="Devries R.P."/>
            <person name="Grigoriev I.V."/>
            <person name="Machida M."/>
            <person name="Baker S.E."/>
            <person name="Andersen M.R."/>
        </authorList>
    </citation>
    <scope>NUCLEOTIDE SEQUENCE [LARGE SCALE GENOMIC DNA]</scope>
    <source>
        <strain evidence="10 11">IBT 18842</strain>
    </source>
</reference>
<keyword evidence="5" id="KW-0326">Glycosidase</keyword>
<protein>
    <recommendedName>
        <fullName evidence="3">beta-N-acetylhexosaminidase</fullName>
        <ecNumber evidence="3">3.2.1.52</ecNumber>
    </recommendedName>
</protein>
<name>A0A5N6U555_ASPAV</name>
<dbReference type="PANTHER" id="PTHR43678:SF1">
    <property type="entry name" value="BETA-N-ACETYLHEXOSAMINIDASE"/>
    <property type="match status" value="1"/>
</dbReference>
<dbReference type="InterPro" id="IPR015882">
    <property type="entry name" value="HEX_bac_N"/>
</dbReference>
<proteinExistence type="inferred from homology"/>
<evidence type="ECO:0000256" key="5">
    <source>
        <dbReference type="ARBA" id="ARBA00023295"/>
    </source>
</evidence>
<dbReference type="EC" id="3.2.1.52" evidence="3"/>
<comment type="catalytic activity">
    <reaction evidence="1">
        <text>Hydrolysis of terminal non-reducing N-acetyl-D-hexosamine residues in N-acetyl-beta-D-hexosaminides.</text>
        <dbReference type="EC" id="3.2.1.52"/>
    </reaction>
</comment>
<organism evidence="10 11">
    <name type="scientific">Aspergillus avenaceus</name>
    <dbReference type="NCBI Taxonomy" id="36643"/>
    <lineage>
        <taxon>Eukaryota</taxon>
        <taxon>Fungi</taxon>
        <taxon>Dikarya</taxon>
        <taxon>Ascomycota</taxon>
        <taxon>Pezizomycotina</taxon>
        <taxon>Eurotiomycetes</taxon>
        <taxon>Eurotiomycetidae</taxon>
        <taxon>Eurotiales</taxon>
        <taxon>Aspergillaceae</taxon>
        <taxon>Aspergillus</taxon>
        <taxon>Aspergillus subgen. Circumdati</taxon>
    </lineage>
</organism>
<feature type="domain" description="Beta-hexosaminidase bacterial type N-terminal" evidence="9">
    <location>
        <begin position="69"/>
        <end position="169"/>
    </location>
</feature>
<dbReference type="Gene3D" id="3.30.379.10">
    <property type="entry name" value="Chitobiase/beta-hexosaminidase domain 2-like"/>
    <property type="match status" value="1"/>
</dbReference>
<accession>A0A5N6U555</accession>
<evidence type="ECO:0000256" key="3">
    <source>
        <dbReference type="ARBA" id="ARBA00012663"/>
    </source>
</evidence>
<dbReference type="SUPFAM" id="SSF51445">
    <property type="entry name" value="(Trans)glycosidases"/>
    <property type="match status" value="1"/>
</dbReference>
<comment type="similarity">
    <text evidence="2">Belongs to the glycosyl hydrolase 20 family.</text>
</comment>
<dbReference type="PRINTS" id="PR00738">
    <property type="entry name" value="GLHYDRLASE20"/>
</dbReference>
<feature type="signal peptide" evidence="7">
    <location>
        <begin position="1"/>
        <end position="18"/>
    </location>
</feature>
<dbReference type="PANTHER" id="PTHR43678">
    <property type="entry name" value="PUTATIVE (AFU_ORTHOLOGUE AFUA_2G00640)-RELATED"/>
    <property type="match status" value="1"/>
</dbReference>
<keyword evidence="4 10" id="KW-0378">Hydrolase</keyword>
<keyword evidence="11" id="KW-1185">Reference proteome</keyword>
<dbReference type="GO" id="GO:0005975">
    <property type="term" value="P:carbohydrate metabolic process"/>
    <property type="evidence" value="ECO:0007669"/>
    <property type="project" value="InterPro"/>
</dbReference>
<evidence type="ECO:0000259" key="8">
    <source>
        <dbReference type="Pfam" id="PF00728"/>
    </source>
</evidence>
<evidence type="ECO:0000313" key="11">
    <source>
        <dbReference type="Proteomes" id="UP000325780"/>
    </source>
</evidence>
<dbReference type="Proteomes" id="UP000325780">
    <property type="component" value="Unassembled WGS sequence"/>
</dbReference>
<dbReference type="SUPFAM" id="SSF52266">
    <property type="entry name" value="SGNH hydrolase"/>
    <property type="match status" value="1"/>
</dbReference>
<dbReference type="InterPro" id="IPR017853">
    <property type="entry name" value="GH"/>
</dbReference>
<dbReference type="InterPro" id="IPR052764">
    <property type="entry name" value="GH20_Enzymes"/>
</dbReference>
<dbReference type="Gene3D" id="3.20.20.80">
    <property type="entry name" value="Glycosidases"/>
    <property type="match status" value="1"/>
</dbReference>
<dbReference type="Pfam" id="PF00728">
    <property type="entry name" value="Glyco_hydro_20"/>
    <property type="match status" value="1"/>
</dbReference>
<evidence type="ECO:0000256" key="4">
    <source>
        <dbReference type="ARBA" id="ARBA00022801"/>
    </source>
</evidence>
<dbReference type="SUPFAM" id="SSF55545">
    <property type="entry name" value="beta-N-acetylhexosaminidase-like domain"/>
    <property type="match status" value="1"/>
</dbReference>
<dbReference type="Pfam" id="PF02838">
    <property type="entry name" value="Glyco_hydro_20b"/>
    <property type="match status" value="1"/>
</dbReference>
<dbReference type="InterPro" id="IPR036514">
    <property type="entry name" value="SGNH_hydro_sf"/>
</dbReference>